<dbReference type="OrthoDB" id="237820at2"/>
<dbReference type="PANTHER" id="PTHR14136:SF17">
    <property type="entry name" value="BTB_POZ DOMAIN-CONTAINING PROTEIN KCTD9"/>
    <property type="match status" value="1"/>
</dbReference>
<organism evidence="2 3">
    <name type="scientific">Panacagrimonas perspica</name>
    <dbReference type="NCBI Taxonomy" id="381431"/>
    <lineage>
        <taxon>Bacteria</taxon>
        <taxon>Pseudomonadati</taxon>
        <taxon>Pseudomonadota</taxon>
        <taxon>Gammaproteobacteria</taxon>
        <taxon>Nevskiales</taxon>
        <taxon>Nevskiaceae</taxon>
        <taxon>Panacagrimonas</taxon>
    </lineage>
</organism>
<keyword evidence="3" id="KW-1185">Reference proteome</keyword>
<proteinExistence type="predicted"/>
<dbReference type="Proteomes" id="UP000295341">
    <property type="component" value="Unassembled WGS sequence"/>
</dbReference>
<dbReference type="RefSeq" id="WP_133879782.1">
    <property type="nucleotide sequence ID" value="NZ_MWIN01000033.1"/>
</dbReference>
<accession>A0A4S3JZK1</accession>
<protein>
    <submittedName>
        <fullName evidence="2">Uncharacterized protein YjbI with pentapeptide repeats</fullName>
    </submittedName>
</protein>
<dbReference type="InterPro" id="IPR018683">
    <property type="entry name" value="DUF2169"/>
</dbReference>
<dbReference type="Gene3D" id="2.160.20.80">
    <property type="entry name" value="E3 ubiquitin-protein ligase SopA"/>
    <property type="match status" value="2"/>
</dbReference>
<comment type="caution">
    <text evidence="2">The sequence shown here is derived from an EMBL/GenBank/DDBJ whole genome shotgun (WGS) entry which is preliminary data.</text>
</comment>
<dbReference type="Pfam" id="PF00805">
    <property type="entry name" value="Pentapeptide"/>
    <property type="match status" value="3"/>
</dbReference>
<dbReference type="EMBL" id="SOBT01000008">
    <property type="protein sequence ID" value="TDU31173.1"/>
    <property type="molecule type" value="Genomic_DNA"/>
</dbReference>
<evidence type="ECO:0000313" key="2">
    <source>
        <dbReference type="EMBL" id="TDU31173.1"/>
    </source>
</evidence>
<sequence>MLPLKPKQLGLFFKPIEYRKRFGMSISAYLHVPFAQSEAGTVWGEQSLWTFLGSEMAVPVIDEGVSKLTSEFLVHGNAYTQPDQRQAVAVRARLGNVEKTVLAFGDRYWDGKNVSQPAPFERMPLTWSKAYGGPDFPANPQGKGRVTEEGLRWLPNLEHPASRIQAPDQAVVPACYGAIDLLHPQRVAMRGTYDEAWTKEHAPGFPPDINWKYFNMAPRDQWFESPLRGDEPYALENLHPSRPLIEGHLPGLRVRAFAARQVKTEAGIESKLREVSMRLSTVWFFPHAERMVLIFHGLAECAEDDGADIQHILGAVERIGEGHARSDAHYLDVLTKRTQGRDKAFEILNDEDLIPAGLDVVDPSEEDAQKAFKMEGLKEEAQRNRAGIDVAIAREELKARGKDPDALGVVMPAPEPKPKPAEMAQYYKKLRRQQEEQEWAAVDDALTVLEKFLEMKVDPATLIPPGPPKLKGIALLEQARNAATNAGKPFDGATIAPKLQQLDLSDQVNYLEGAHLQLPVAPLKGEAAATCRAEFEWLLQRGVRSFLTMDLTGADLSGMDLRGLDFTGAWLESANLSGSNLSRAIFISTVLAHANLRDAIAIRTNFTGANLGAANLQGTVLDQAQLEGTILMRSVLTNADFRGTRISQANLLESRWSNVDWTGADAPNLTFHQLDLRTVNFAGANLKTSMFVECDLRGANFQAANLETANFVGCKLDGARFIQARMPGAVFTTESAMKRTSFAGALLKGANLGLCDLEGAIFVRAMLDGVHFANSNLAGADLRQASAKGAFFRKANLAGARFAQADLKDAILGGADLRGADLRDVNLFGSDLSRVHLDADVRLEGALLERARIYPRLRPAQRDAAGS</sequence>
<dbReference type="InterPro" id="IPR051082">
    <property type="entry name" value="Pentapeptide-BTB/POZ_domain"/>
</dbReference>
<reference evidence="2 3" key="1">
    <citation type="submission" date="2019-03" db="EMBL/GenBank/DDBJ databases">
        <title>Genomic Encyclopedia of Type Strains, Phase IV (KMG-IV): sequencing the most valuable type-strain genomes for metagenomic binning, comparative biology and taxonomic classification.</title>
        <authorList>
            <person name="Goeker M."/>
        </authorList>
    </citation>
    <scope>NUCLEOTIDE SEQUENCE [LARGE SCALE GENOMIC DNA]</scope>
    <source>
        <strain evidence="2 3">DSM 26377</strain>
    </source>
</reference>
<dbReference type="Pfam" id="PF09937">
    <property type="entry name" value="DUF2169"/>
    <property type="match status" value="1"/>
</dbReference>
<evidence type="ECO:0000259" key="1">
    <source>
        <dbReference type="Pfam" id="PF09937"/>
    </source>
</evidence>
<name>A0A4S3JZK1_9GAMM</name>
<dbReference type="SUPFAM" id="SSF141571">
    <property type="entry name" value="Pentapeptide repeat-like"/>
    <property type="match status" value="2"/>
</dbReference>
<evidence type="ECO:0000313" key="3">
    <source>
        <dbReference type="Proteomes" id="UP000295341"/>
    </source>
</evidence>
<gene>
    <name evidence="2" type="ORF">DFR24_0532</name>
</gene>
<feature type="domain" description="DUF2169" evidence="1">
    <location>
        <begin position="58"/>
        <end position="296"/>
    </location>
</feature>
<dbReference type="Pfam" id="PF13599">
    <property type="entry name" value="Pentapeptide_4"/>
    <property type="match status" value="1"/>
</dbReference>
<dbReference type="PANTHER" id="PTHR14136">
    <property type="entry name" value="BTB_POZ DOMAIN-CONTAINING PROTEIN KCTD9"/>
    <property type="match status" value="1"/>
</dbReference>
<dbReference type="AlphaFoldDB" id="A0A4S3JZK1"/>
<dbReference type="InterPro" id="IPR001646">
    <property type="entry name" value="5peptide_repeat"/>
</dbReference>